<sequence length="129" mass="14925">MEDLIMLGVFIIIIAVLYKKGIIRLKTTTYGKYIMKRSEDHVEVTYKKFDGFEYYYFDLSKGYPFTMNYSVMVERGTLTIELRSMKGECFSQSFTSSEEGEFSFEAESNKYSVKLVGEDTKGGCKIIIK</sequence>
<dbReference type="EMBL" id="JAUHTQ010000003">
    <property type="protein sequence ID" value="MDN4492965.1"/>
    <property type="molecule type" value="Genomic_DNA"/>
</dbReference>
<organism evidence="2 3">
    <name type="scientific">Ureibacillus aquaedulcis</name>
    <dbReference type="NCBI Taxonomy" id="3058421"/>
    <lineage>
        <taxon>Bacteria</taxon>
        <taxon>Bacillati</taxon>
        <taxon>Bacillota</taxon>
        <taxon>Bacilli</taxon>
        <taxon>Bacillales</taxon>
        <taxon>Caryophanaceae</taxon>
        <taxon>Ureibacillus</taxon>
    </lineage>
</organism>
<keyword evidence="1" id="KW-0472">Membrane</keyword>
<protein>
    <submittedName>
        <fullName evidence="2">Uncharacterized protein</fullName>
    </submittedName>
</protein>
<gene>
    <name evidence="2" type="ORF">QYB95_05380</name>
</gene>
<accession>A0ABT8GNH6</accession>
<keyword evidence="1" id="KW-1133">Transmembrane helix</keyword>
<keyword evidence="3" id="KW-1185">Reference proteome</keyword>
<name>A0ABT8GNH6_9BACL</name>
<evidence type="ECO:0000256" key="1">
    <source>
        <dbReference type="SAM" id="Phobius"/>
    </source>
</evidence>
<evidence type="ECO:0000313" key="2">
    <source>
        <dbReference type="EMBL" id="MDN4492965.1"/>
    </source>
</evidence>
<reference evidence="2" key="1">
    <citation type="submission" date="2023-07" db="EMBL/GenBank/DDBJ databases">
        <title>Ureibacillus sp. isolated from freshwater well.</title>
        <authorList>
            <person name="Kirdat K."/>
            <person name="Bhatt A."/>
            <person name="Teware R."/>
            <person name="Bhavsar Y."/>
            <person name="Yadav A."/>
        </authorList>
    </citation>
    <scope>NUCLEOTIDE SEQUENCE</scope>
    <source>
        <strain evidence="2">BA0131</strain>
    </source>
</reference>
<proteinExistence type="predicted"/>
<evidence type="ECO:0000313" key="3">
    <source>
        <dbReference type="Proteomes" id="UP001172743"/>
    </source>
</evidence>
<feature type="transmembrane region" description="Helical" evidence="1">
    <location>
        <begin position="6"/>
        <end position="23"/>
    </location>
</feature>
<dbReference type="Proteomes" id="UP001172743">
    <property type="component" value="Unassembled WGS sequence"/>
</dbReference>
<keyword evidence="1" id="KW-0812">Transmembrane</keyword>
<comment type="caution">
    <text evidence="2">The sequence shown here is derived from an EMBL/GenBank/DDBJ whole genome shotgun (WGS) entry which is preliminary data.</text>
</comment>
<dbReference type="RefSeq" id="WP_301137225.1">
    <property type="nucleotide sequence ID" value="NZ_JAUHTQ010000003.1"/>
</dbReference>